<dbReference type="RefSeq" id="WP_037116985.1">
    <property type="nucleotide sequence ID" value="NZ_CP013532.1"/>
</dbReference>
<evidence type="ECO:0000313" key="1">
    <source>
        <dbReference type="EMBL" id="ANL82966.1"/>
    </source>
</evidence>
<name>A0A192T4N3_9HYPH</name>
<dbReference type="Proteomes" id="UP000540266">
    <property type="component" value="Chromosome"/>
</dbReference>
<organism evidence="2 4">
    <name type="scientific">Rhizobium phaseoli</name>
    <dbReference type="NCBI Taxonomy" id="396"/>
    <lineage>
        <taxon>Bacteria</taxon>
        <taxon>Pseudomonadati</taxon>
        <taxon>Pseudomonadota</taxon>
        <taxon>Alphaproteobacteria</taxon>
        <taxon>Hyphomicrobiales</taxon>
        <taxon>Rhizobiaceae</taxon>
        <taxon>Rhizobium/Agrobacterium group</taxon>
        <taxon>Rhizobium</taxon>
    </lineage>
</organism>
<dbReference type="AlphaFoldDB" id="A0A192T4N3"/>
<evidence type="ECO:0000313" key="2">
    <source>
        <dbReference type="EMBL" id="QPK08490.1"/>
    </source>
</evidence>
<keyword evidence="3" id="KW-1185">Reference proteome</keyword>
<dbReference type="GeneID" id="45955509"/>
<dbReference type="STRING" id="396.AMC85_CH00131"/>
<gene>
    <name evidence="1" type="ORF">AMC81_CH00131</name>
    <name evidence="2" type="ORF">HER27_018910</name>
</gene>
<accession>A0A192T4N3</accession>
<dbReference type="EMBL" id="CP064931">
    <property type="protein sequence ID" value="QPK08490.1"/>
    <property type="molecule type" value="Genomic_DNA"/>
</dbReference>
<dbReference type="Proteomes" id="UP000078551">
    <property type="component" value="Chromosome"/>
</dbReference>
<evidence type="ECO:0000313" key="3">
    <source>
        <dbReference type="Proteomes" id="UP000078551"/>
    </source>
</evidence>
<evidence type="ECO:0000313" key="4">
    <source>
        <dbReference type="Proteomes" id="UP000540266"/>
    </source>
</evidence>
<sequence>MWRLLLEAPFEQDIELAVIDDDGVHALIFPCQRLSDGWIDATSGEMLDIHPTHWRPWQNRRSDRSGLH</sequence>
<dbReference type="EMBL" id="CP013568">
    <property type="protein sequence ID" value="ANL82966.1"/>
    <property type="molecule type" value="Genomic_DNA"/>
</dbReference>
<protein>
    <submittedName>
        <fullName evidence="2">Uncharacterized protein</fullName>
    </submittedName>
</protein>
<reference evidence="2 4" key="2">
    <citation type="submission" date="2020-11" db="EMBL/GenBank/DDBJ databases">
        <title>Indigenous Rhizobia Nodulating Common beans in Western Kenya.</title>
        <authorList>
            <person name="Wekesa C.S."/>
            <person name="Oelmueller R."/>
            <person name="Furch A.C."/>
        </authorList>
    </citation>
    <scope>NUCLEOTIDE SEQUENCE [LARGE SCALE GENOMIC DNA]</scope>
    <source>
        <strain evidence="4">BS3</strain>
        <strain evidence="2">S3</strain>
    </source>
</reference>
<reference evidence="1 3" key="1">
    <citation type="submission" date="2015-11" db="EMBL/GenBank/DDBJ databases">
        <title>The limits of bacterial species coexistence and the symbiotic plasmid transference in sympatric Rhizobium populations.</title>
        <authorList>
            <person name="Perez-Carrascal O.M."/>
            <person name="VanInsberghe D."/>
            <person name="Juarez S."/>
            <person name="Polz M.F."/>
            <person name="Vinuesa P."/>
            <person name="Gonzalez V."/>
        </authorList>
    </citation>
    <scope>NUCLEOTIDE SEQUENCE [LARGE SCALE GENOMIC DNA]</scope>
    <source>
        <strain evidence="1 3">N771</strain>
    </source>
</reference>
<proteinExistence type="predicted"/>